<evidence type="ECO:0000256" key="2">
    <source>
        <dbReference type="ARBA" id="ARBA00006656"/>
    </source>
</evidence>
<dbReference type="InterPro" id="IPR029034">
    <property type="entry name" value="Cystine-knot_cytokine"/>
</dbReference>
<dbReference type="AlphaFoldDB" id="A0A8R1I2R1"/>
<dbReference type="CDD" id="cd13752">
    <property type="entry name" value="TGF_beta_INHB"/>
    <property type="match status" value="1"/>
</dbReference>
<dbReference type="SMART" id="SM00204">
    <property type="entry name" value="TGFB"/>
    <property type="match status" value="1"/>
</dbReference>
<protein>
    <submittedName>
        <fullName evidence="9">TGF_BETA_2 domain-containing protein</fullName>
    </submittedName>
</protein>
<keyword evidence="10" id="KW-1185">Reference proteome</keyword>
<dbReference type="Gene3D" id="2.10.90.10">
    <property type="entry name" value="Cystine-knot cytokines"/>
    <property type="match status" value="1"/>
</dbReference>
<feature type="signal peptide" evidence="7">
    <location>
        <begin position="1"/>
        <end position="20"/>
    </location>
</feature>
<comment type="similarity">
    <text evidence="2 6">Belongs to the TGF-beta family.</text>
</comment>
<dbReference type="GO" id="GO:0005615">
    <property type="term" value="C:extracellular space"/>
    <property type="evidence" value="ECO:0007669"/>
    <property type="project" value="TreeGrafter"/>
</dbReference>
<name>A0A8R1I2R1_CAEJA</name>
<keyword evidence="5" id="KW-1015">Disulfide bond</keyword>
<keyword evidence="7" id="KW-0732">Signal</keyword>
<dbReference type="PANTHER" id="PTHR11848">
    <property type="entry name" value="TGF-BETA FAMILY"/>
    <property type="match status" value="1"/>
</dbReference>
<dbReference type="EnsemblMetazoa" id="CJA16613a.1">
    <property type="protein sequence ID" value="CJA16613a.1"/>
    <property type="gene ID" value="WBGene00135816"/>
</dbReference>
<dbReference type="InterPro" id="IPR001839">
    <property type="entry name" value="TGF-b_C"/>
</dbReference>
<feature type="domain" description="TGF-beta family profile" evidence="8">
    <location>
        <begin position="209"/>
        <end position="328"/>
    </location>
</feature>
<evidence type="ECO:0000256" key="7">
    <source>
        <dbReference type="SAM" id="SignalP"/>
    </source>
</evidence>
<dbReference type="PANTHER" id="PTHR11848:SF309">
    <property type="entry name" value="INHIBIN BETA CHAIN"/>
    <property type="match status" value="1"/>
</dbReference>
<evidence type="ECO:0000256" key="6">
    <source>
        <dbReference type="RuleBase" id="RU000354"/>
    </source>
</evidence>
<organism evidence="9 10">
    <name type="scientific">Caenorhabditis japonica</name>
    <dbReference type="NCBI Taxonomy" id="281687"/>
    <lineage>
        <taxon>Eukaryota</taxon>
        <taxon>Metazoa</taxon>
        <taxon>Ecdysozoa</taxon>
        <taxon>Nematoda</taxon>
        <taxon>Chromadorea</taxon>
        <taxon>Rhabditida</taxon>
        <taxon>Rhabditina</taxon>
        <taxon>Rhabditomorpha</taxon>
        <taxon>Rhabditoidea</taxon>
        <taxon>Rhabditidae</taxon>
        <taxon>Peloderinae</taxon>
        <taxon>Caenorhabditis</taxon>
    </lineage>
</organism>
<accession>A0A8R1I2R1</accession>
<evidence type="ECO:0000256" key="4">
    <source>
        <dbReference type="ARBA" id="ARBA00023030"/>
    </source>
</evidence>
<keyword evidence="3" id="KW-0964">Secreted</keyword>
<dbReference type="PROSITE" id="PS51362">
    <property type="entry name" value="TGF_BETA_2"/>
    <property type="match status" value="1"/>
</dbReference>
<reference evidence="10" key="1">
    <citation type="submission" date="2010-08" db="EMBL/GenBank/DDBJ databases">
        <authorList>
            <consortium name="Caenorhabditis japonica Sequencing Consortium"/>
            <person name="Wilson R.K."/>
        </authorList>
    </citation>
    <scope>NUCLEOTIDE SEQUENCE [LARGE SCALE GENOMIC DNA]</scope>
    <source>
        <strain evidence="10">DF5081</strain>
    </source>
</reference>
<reference evidence="9" key="2">
    <citation type="submission" date="2022-06" db="UniProtKB">
        <authorList>
            <consortium name="EnsemblMetazoa"/>
        </authorList>
    </citation>
    <scope>IDENTIFICATION</scope>
    <source>
        <strain evidence="9">DF5081</strain>
    </source>
</reference>
<dbReference type="GO" id="GO:0005125">
    <property type="term" value="F:cytokine activity"/>
    <property type="evidence" value="ECO:0007669"/>
    <property type="project" value="TreeGrafter"/>
</dbReference>
<dbReference type="Pfam" id="PF00019">
    <property type="entry name" value="TGF_beta"/>
    <property type="match status" value="1"/>
</dbReference>
<evidence type="ECO:0000259" key="8">
    <source>
        <dbReference type="PROSITE" id="PS51362"/>
    </source>
</evidence>
<proteinExistence type="inferred from homology"/>
<dbReference type="SUPFAM" id="SSF57501">
    <property type="entry name" value="Cystine-knot cytokines"/>
    <property type="match status" value="1"/>
</dbReference>
<feature type="chain" id="PRO_5035894794" evidence="7">
    <location>
        <begin position="21"/>
        <end position="328"/>
    </location>
</feature>
<dbReference type="GO" id="GO:0008083">
    <property type="term" value="F:growth factor activity"/>
    <property type="evidence" value="ECO:0007669"/>
    <property type="project" value="UniProtKB-KW"/>
</dbReference>
<evidence type="ECO:0000313" key="10">
    <source>
        <dbReference type="Proteomes" id="UP000005237"/>
    </source>
</evidence>
<evidence type="ECO:0000256" key="5">
    <source>
        <dbReference type="ARBA" id="ARBA00023157"/>
    </source>
</evidence>
<evidence type="ECO:0000313" key="9">
    <source>
        <dbReference type="EnsemblMetazoa" id="CJA16613a.1"/>
    </source>
</evidence>
<dbReference type="InterPro" id="IPR015615">
    <property type="entry name" value="TGF-beta-rel"/>
</dbReference>
<keyword evidence="4 6" id="KW-0339">Growth factor</keyword>
<evidence type="ECO:0000256" key="3">
    <source>
        <dbReference type="ARBA" id="ARBA00022525"/>
    </source>
</evidence>
<dbReference type="Proteomes" id="UP000005237">
    <property type="component" value="Unassembled WGS sequence"/>
</dbReference>
<dbReference type="PROSITE" id="PS00250">
    <property type="entry name" value="TGF_BETA_1"/>
    <property type="match status" value="1"/>
</dbReference>
<comment type="subcellular location">
    <subcellularLocation>
        <location evidence="1">Secreted</location>
    </subcellularLocation>
</comment>
<evidence type="ECO:0000256" key="1">
    <source>
        <dbReference type="ARBA" id="ARBA00004613"/>
    </source>
</evidence>
<sequence length="328" mass="36458">MSPLFPIFLALLTTATAAAGLSLERHKRQLLGALNLSTRPPLIRQPPLIPYSLTSHSSDIYGGVMEQITVETQTESWSCITPDTIVTDCFQYSLAQIEHQVVIKSASLILHSQATSNVTVMVFEVDELFGDERRVLDRFEIGDVGISRGVVQVKFDLTAQFLDWMRRSQTVKMLKVGHAPLRIEILSSANYSSLRLSDAMLSAPHFEISVFRANEYSSSSSSISDSNCAGCCVVPFYVNFTEIGWNDWILSPPGFYANFCSGQCSSVDFDETYQFMKAALKDETLRMLPEPTCAPNYYGSVDFVVALGPRDIRRTRVHGMRALSCSCT</sequence>
<dbReference type="InterPro" id="IPR017948">
    <property type="entry name" value="TGFb_CS"/>
</dbReference>